<comment type="caution">
    <text evidence="4">The sequence shown here is derived from an EMBL/GenBank/DDBJ whole genome shotgun (WGS) entry which is preliminary data.</text>
</comment>
<dbReference type="AlphaFoldDB" id="A0A8T5GFA1"/>
<dbReference type="InterPro" id="IPR012676">
    <property type="entry name" value="TGS-like"/>
</dbReference>
<organism evidence="4 5">
    <name type="scientific">Candidatus Iainarchaeum sp</name>
    <dbReference type="NCBI Taxonomy" id="3101447"/>
    <lineage>
        <taxon>Archaea</taxon>
        <taxon>Candidatus Iainarchaeota</taxon>
        <taxon>Candidatus Iainarchaeia</taxon>
        <taxon>Candidatus Iainarchaeales</taxon>
        <taxon>Candidatus Iainarchaeaceae</taxon>
        <taxon>Candidatus Iainarchaeum</taxon>
    </lineage>
</organism>
<proteinExistence type="inferred from homology"/>
<evidence type="ECO:0000313" key="5">
    <source>
        <dbReference type="Proteomes" id="UP000722459"/>
    </source>
</evidence>
<dbReference type="Proteomes" id="UP000722459">
    <property type="component" value="Unassembled WGS sequence"/>
</dbReference>
<dbReference type="GO" id="GO:0015969">
    <property type="term" value="P:guanosine tetraphosphate metabolic process"/>
    <property type="evidence" value="ECO:0007669"/>
    <property type="project" value="InterPro"/>
</dbReference>
<dbReference type="GO" id="GO:0005886">
    <property type="term" value="C:plasma membrane"/>
    <property type="evidence" value="ECO:0007669"/>
    <property type="project" value="TreeGrafter"/>
</dbReference>
<dbReference type="InterPro" id="IPR033655">
    <property type="entry name" value="TGS_RelA/SpoT"/>
</dbReference>
<gene>
    <name evidence="4" type="ORF">HON47_04470</name>
</gene>
<dbReference type="CDD" id="cd01668">
    <property type="entry name" value="TGS_RSH"/>
    <property type="match status" value="1"/>
</dbReference>
<dbReference type="CDD" id="cd04876">
    <property type="entry name" value="ACT_RelA-SpoT"/>
    <property type="match status" value="1"/>
</dbReference>
<protein>
    <submittedName>
        <fullName evidence="4">Bifunctional (P)ppGpp synthetase/guanosine-3',5'-bis(Diphosphate) 3'-pyrophosphohydrolase</fullName>
    </submittedName>
</protein>
<evidence type="ECO:0000256" key="1">
    <source>
        <dbReference type="ARBA" id="ARBA00007476"/>
    </source>
</evidence>
<comment type="similarity">
    <text evidence="1">Belongs to the RelA/SpoT family.</text>
</comment>
<dbReference type="InterPro" id="IPR007685">
    <property type="entry name" value="RelA_SpoT"/>
</dbReference>
<dbReference type="SMART" id="SM00954">
    <property type="entry name" value="RelA_SpoT"/>
    <property type="match status" value="1"/>
</dbReference>
<feature type="domain" description="TGS" evidence="3">
    <location>
        <begin position="360"/>
        <end position="422"/>
    </location>
</feature>
<dbReference type="Pfam" id="PF02824">
    <property type="entry name" value="TGS"/>
    <property type="match status" value="1"/>
</dbReference>
<dbReference type="PROSITE" id="PS51880">
    <property type="entry name" value="TGS"/>
    <property type="match status" value="1"/>
</dbReference>
<dbReference type="Gene3D" id="3.30.460.10">
    <property type="entry name" value="Beta Polymerase, domain 2"/>
    <property type="match status" value="1"/>
</dbReference>
<dbReference type="Pfam" id="PF13291">
    <property type="entry name" value="ACT_4"/>
    <property type="match status" value="1"/>
</dbReference>
<dbReference type="PANTHER" id="PTHR21262:SF31">
    <property type="entry name" value="GTP PYROPHOSPHOKINASE"/>
    <property type="match status" value="1"/>
</dbReference>
<sequence length="596" mass="68671">METLDEVINHFPKREQQQILLANTFINERLNQKLCAHALRTAKILTTKGLSIETVVAGILHDTIYQSDATYTEIEQIFGTNVANVVKEASIIEKLIETNFPQLSAETVSSLILSTSSDLQTIMIQMAELTDILESGGIENKYGKRLIRVVKEIYVPLSLKLGLGRSNWQLEDDCFEMENKNAFHKIRKLVNKTREDREELIEKIKKEVTCLLKNKVAVQISGRPKNFYAIHKKMKNVTFKNIHDLYGLRIICNKDKECYEVLGYVHSKYDFLPNAFDDYIAKPKKNGYKSIHTAVKYGKDIIEFQIRTWEQHLRIESNLYWEYKKLKQNREFEKTLSWERQLIEWQKSLGEEVTSKRKYSRKVFIFTPKSEVISLPKGASVIDFAFAIHSDVGKKMQKAKVNGIIVPLETQLENLDKVEIILANKPQIKESWINYVKSEKAKSKIKQYFGFTKSIKKEVKNSTKTLKKIKIADCCNPLPGEDVVGIKTTKRKIIIHKKDCKNLKNIALNKLVEIAFEENQGKSKIVVSVIDRIGLLGEVLKEIKKSNGRVLQSNFNIKKSGYVEAEFILEIKGIKKLENLMERIAKIPSVQSIERK</sequence>
<dbReference type="Gene3D" id="3.10.20.30">
    <property type="match status" value="1"/>
</dbReference>
<dbReference type="Pfam" id="PF04607">
    <property type="entry name" value="RelA_SpoT"/>
    <property type="match status" value="1"/>
</dbReference>
<dbReference type="PANTHER" id="PTHR21262">
    <property type="entry name" value="GUANOSINE-3',5'-BIS DIPHOSPHATE 3'-PYROPHOSPHOHYDROLASE"/>
    <property type="match status" value="1"/>
</dbReference>
<dbReference type="InterPro" id="IPR002912">
    <property type="entry name" value="ACT_dom"/>
</dbReference>
<feature type="domain" description="ACT" evidence="2">
    <location>
        <begin position="524"/>
        <end position="596"/>
    </location>
</feature>
<dbReference type="InterPro" id="IPR043519">
    <property type="entry name" value="NT_sf"/>
</dbReference>
<evidence type="ECO:0000313" key="4">
    <source>
        <dbReference type="EMBL" id="MBT4870804.1"/>
    </source>
</evidence>
<dbReference type="EMBL" id="JABJNZ010000058">
    <property type="protein sequence ID" value="MBT4870804.1"/>
    <property type="molecule type" value="Genomic_DNA"/>
</dbReference>
<dbReference type="InterPro" id="IPR004095">
    <property type="entry name" value="TGS"/>
</dbReference>
<dbReference type="Gene3D" id="3.30.70.260">
    <property type="match status" value="1"/>
</dbReference>
<accession>A0A8T5GFA1</accession>
<dbReference type="PROSITE" id="PS51671">
    <property type="entry name" value="ACT"/>
    <property type="match status" value="1"/>
</dbReference>
<dbReference type="Pfam" id="PF13328">
    <property type="entry name" value="HD_4"/>
    <property type="match status" value="1"/>
</dbReference>
<dbReference type="SUPFAM" id="SSF81301">
    <property type="entry name" value="Nucleotidyltransferase"/>
    <property type="match status" value="1"/>
</dbReference>
<dbReference type="InterPro" id="IPR012675">
    <property type="entry name" value="Beta-grasp_dom_sf"/>
</dbReference>
<dbReference type="CDD" id="cd05399">
    <property type="entry name" value="NT_Rel-Spo_like"/>
    <property type="match status" value="1"/>
</dbReference>
<evidence type="ECO:0000259" key="2">
    <source>
        <dbReference type="PROSITE" id="PS51671"/>
    </source>
</evidence>
<dbReference type="SUPFAM" id="SSF109604">
    <property type="entry name" value="HD-domain/PDEase-like"/>
    <property type="match status" value="1"/>
</dbReference>
<reference evidence="4" key="1">
    <citation type="journal article" date="2021" name="ISME J.">
        <title>Mercury methylation by metabolically versatile and cosmopolitan marine bacteria.</title>
        <authorList>
            <person name="Lin H."/>
            <person name="Ascher D.B."/>
            <person name="Myung Y."/>
            <person name="Lamborg C.H."/>
            <person name="Hallam S.J."/>
            <person name="Gionfriddo C.M."/>
            <person name="Holt K.E."/>
            <person name="Moreau J.W."/>
        </authorList>
    </citation>
    <scope>NUCLEOTIDE SEQUENCE</scope>
    <source>
        <strain evidence="4">SI075_bin30</strain>
    </source>
</reference>
<dbReference type="FunFam" id="3.10.20.30:FF:000002">
    <property type="entry name" value="GTP pyrophosphokinase (RelA/SpoT)"/>
    <property type="match status" value="1"/>
</dbReference>
<dbReference type="SUPFAM" id="SSF81271">
    <property type="entry name" value="TGS-like"/>
    <property type="match status" value="1"/>
</dbReference>
<evidence type="ECO:0000259" key="3">
    <source>
        <dbReference type="PROSITE" id="PS51880"/>
    </source>
</evidence>
<name>A0A8T5GFA1_9ARCH</name>
<dbReference type="Gene3D" id="1.10.3210.10">
    <property type="entry name" value="Hypothetical protein af1432"/>
    <property type="match status" value="1"/>
</dbReference>